<sequence length="352" mass="35101">MPALLVTLAVTASALLLVVRTVRIVRSAPRPKYRRASQYELWEIAFLAGGPPRVTDAAIAGMHQDGRLAVGGPGVVSVRQSVAYDPVETAVLDSLARTPDGSLDTLRRHVMRSPAVQAIGDRLAKRGLMRHPRAGRPWRLLAAWQTGICAAGLVLVLLLTLTGVIGGEGVPFVLQILPAAILGTVTGVVCRKVLGRRVTPAGTAAVRTYRTVHKKDLVSEATQSAALIVALGSTALLADDVLRDQLDEAQRAAVGASAGSYSGSSGSSSTASSNAACGWNVPDDDSHTSWCGSSCGGGSGSGCGGSSSGGGGSSCSGGSSCGSSSGSSCGSSSGSSCSSSSSSCGGGGGCGG</sequence>
<feature type="transmembrane region" description="Helical" evidence="2">
    <location>
        <begin position="140"/>
        <end position="166"/>
    </location>
</feature>
<dbReference type="RefSeq" id="WP_125053537.1">
    <property type="nucleotide sequence ID" value="NZ_BHZD01000001.1"/>
</dbReference>
<keyword evidence="2" id="KW-0812">Transmembrane</keyword>
<comment type="caution">
    <text evidence="3">The sequence shown here is derived from an EMBL/GenBank/DDBJ whole genome shotgun (WGS) entry which is preliminary data.</text>
</comment>
<evidence type="ECO:0000256" key="2">
    <source>
        <dbReference type="SAM" id="Phobius"/>
    </source>
</evidence>
<dbReference type="InterPro" id="IPR026467">
    <property type="entry name" value="Ser/Gly_Cys_C_dom"/>
</dbReference>
<feature type="compositionally biased region" description="Gly residues" evidence="1">
    <location>
        <begin position="304"/>
        <end position="315"/>
    </location>
</feature>
<evidence type="ECO:0008006" key="5">
    <source>
        <dbReference type="Google" id="ProtNLM"/>
    </source>
</evidence>
<keyword evidence="2" id="KW-1133">Transmembrane helix</keyword>
<dbReference type="AlphaFoldDB" id="A0A401VYK0"/>
<gene>
    <name evidence="3" type="ORF">GKJPGBOP_01826</name>
</gene>
<dbReference type="NCBIfam" id="TIGR04222">
    <property type="entry name" value="near_uncomplex"/>
    <property type="match status" value="1"/>
</dbReference>
<feature type="transmembrane region" description="Helical" evidence="2">
    <location>
        <begin position="6"/>
        <end position="25"/>
    </location>
</feature>
<keyword evidence="4" id="KW-1185">Reference proteome</keyword>
<organism evidence="3 4">
    <name type="scientific">Streptomyces paromomycinus</name>
    <name type="common">Streptomyces rimosus subsp. paromomycinus</name>
    <dbReference type="NCBI Taxonomy" id="92743"/>
    <lineage>
        <taxon>Bacteria</taxon>
        <taxon>Bacillati</taxon>
        <taxon>Actinomycetota</taxon>
        <taxon>Actinomycetes</taxon>
        <taxon>Kitasatosporales</taxon>
        <taxon>Streptomycetaceae</taxon>
        <taxon>Streptomyces</taxon>
    </lineage>
</organism>
<feature type="compositionally biased region" description="Low complexity" evidence="1">
    <location>
        <begin position="316"/>
        <end position="343"/>
    </location>
</feature>
<reference evidence="3 4" key="1">
    <citation type="submission" date="2018-11" db="EMBL/GenBank/DDBJ databases">
        <title>Whole genome sequence of Streptomyces paromomycinus NBRC 15454(T).</title>
        <authorList>
            <person name="Komaki H."/>
            <person name="Tamura T."/>
        </authorList>
    </citation>
    <scope>NUCLEOTIDE SEQUENCE [LARGE SCALE GENOMIC DNA]</scope>
    <source>
        <strain evidence="3 4">NBRC 15454</strain>
    </source>
</reference>
<accession>A0A401VYK0</accession>
<dbReference type="EMBL" id="BHZD01000001">
    <property type="protein sequence ID" value="GCD42168.1"/>
    <property type="molecule type" value="Genomic_DNA"/>
</dbReference>
<dbReference type="Proteomes" id="UP000286746">
    <property type="component" value="Unassembled WGS sequence"/>
</dbReference>
<keyword evidence="2" id="KW-0472">Membrane</keyword>
<evidence type="ECO:0000313" key="3">
    <source>
        <dbReference type="EMBL" id="GCD42168.1"/>
    </source>
</evidence>
<feature type="transmembrane region" description="Helical" evidence="2">
    <location>
        <begin position="172"/>
        <end position="190"/>
    </location>
</feature>
<evidence type="ECO:0000256" key="1">
    <source>
        <dbReference type="SAM" id="MobiDB-lite"/>
    </source>
</evidence>
<name>A0A401VYK0_STREY</name>
<protein>
    <recommendedName>
        <fullName evidence="5">TIGR04222 domain-containing membrane protein</fullName>
    </recommendedName>
</protein>
<proteinExistence type="predicted"/>
<feature type="region of interest" description="Disordered" evidence="1">
    <location>
        <begin position="304"/>
        <end position="352"/>
    </location>
</feature>
<evidence type="ECO:0000313" key="4">
    <source>
        <dbReference type="Proteomes" id="UP000286746"/>
    </source>
</evidence>